<dbReference type="AlphaFoldDB" id="A0A2H0BKS5"/>
<keyword evidence="1" id="KW-0472">Membrane</keyword>
<evidence type="ECO:0000256" key="1">
    <source>
        <dbReference type="SAM" id="Phobius"/>
    </source>
</evidence>
<dbReference type="Proteomes" id="UP000229334">
    <property type="component" value="Unassembled WGS sequence"/>
</dbReference>
<sequence>MTLTIYCPICDSNSLYLLSKDAYSFYRCSKCALVFVHPLPSEEFLGQEVYSPKSGYQGNKAKDLSQSSLTAKQAPILEALVTLKPGGRLLDVGCSNGQFMFWAQKRGLKVTGVELNEATASIAKTNGLDVFQGTLTQANFPDQSFDLIFLGDLIEHVSDPRAIIKDCQRLLVPSGFLAIVTPNLDCFWARSTFILFKLFKIPWSVLTPPHHLCQFSTTNLRQLLINQDFQIKQTWYHHPSLKYELGMTHLWGAYKHDKKIRTLVYTLGSYALYTLFFVFNYLSYPFRRSDFGLVMIVKKILV</sequence>
<protein>
    <recommendedName>
        <fullName evidence="4">Methyltransferase type 11 domain-containing protein</fullName>
    </recommendedName>
</protein>
<dbReference type="EMBL" id="PCSX01000028">
    <property type="protein sequence ID" value="PIP58149.1"/>
    <property type="molecule type" value="Genomic_DNA"/>
</dbReference>
<proteinExistence type="predicted"/>
<dbReference type="PANTHER" id="PTHR43861:SF6">
    <property type="entry name" value="METHYLTRANSFERASE TYPE 11"/>
    <property type="match status" value="1"/>
</dbReference>
<keyword evidence="1" id="KW-0812">Transmembrane</keyword>
<dbReference type="Gene3D" id="3.40.50.150">
    <property type="entry name" value="Vaccinia Virus protein VP39"/>
    <property type="match status" value="1"/>
</dbReference>
<dbReference type="Pfam" id="PF13489">
    <property type="entry name" value="Methyltransf_23"/>
    <property type="match status" value="1"/>
</dbReference>
<evidence type="ECO:0008006" key="4">
    <source>
        <dbReference type="Google" id="ProtNLM"/>
    </source>
</evidence>
<name>A0A2H0BKS5_9BACT</name>
<organism evidence="2 3">
    <name type="scientific">Candidatus Vogelbacteria bacterium CG22_combo_CG10-13_8_21_14_all_37_9</name>
    <dbReference type="NCBI Taxonomy" id="1975046"/>
    <lineage>
        <taxon>Bacteria</taxon>
        <taxon>Candidatus Vogeliibacteriota</taxon>
    </lineage>
</organism>
<evidence type="ECO:0000313" key="3">
    <source>
        <dbReference type="Proteomes" id="UP000229334"/>
    </source>
</evidence>
<accession>A0A2H0BKS5</accession>
<feature type="transmembrane region" description="Helical" evidence="1">
    <location>
        <begin position="263"/>
        <end position="282"/>
    </location>
</feature>
<evidence type="ECO:0000313" key="2">
    <source>
        <dbReference type="EMBL" id="PIP58149.1"/>
    </source>
</evidence>
<keyword evidence="1" id="KW-1133">Transmembrane helix</keyword>
<dbReference type="CDD" id="cd02440">
    <property type="entry name" value="AdoMet_MTases"/>
    <property type="match status" value="1"/>
</dbReference>
<comment type="caution">
    <text evidence="2">The sequence shown here is derived from an EMBL/GenBank/DDBJ whole genome shotgun (WGS) entry which is preliminary data.</text>
</comment>
<dbReference type="InterPro" id="IPR029063">
    <property type="entry name" value="SAM-dependent_MTases_sf"/>
</dbReference>
<gene>
    <name evidence="2" type="ORF">COX02_01755</name>
</gene>
<dbReference type="SUPFAM" id="SSF53335">
    <property type="entry name" value="S-adenosyl-L-methionine-dependent methyltransferases"/>
    <property type="match status" value="1"/>
</dbReference>
<reference evidence="2 3" key="1">
    <citation type="submission" date="2017-09" db="EMBL/GenBank/DDBJ databases">
        <title>Depth-based differentiation of microbial function through sediment-hosted aquifers and enrichment of novel symbionts in the deep terrestrial subsurface.</title>
        <authorList>
            <person name="Probst A.J."/>
            <person name="Ladd B."/>
            <person name="Jarett J.K."/>
            <person name="Geller-Mcgrath D.E."/>
            <person name="Sieber C.M."/>
            <person name="Emerson J.B."/>
            <person name="Anantharaman K."/>
            <person name="Thomas B.C."/>
            <person name="Malmstrom R."/>
            <person name="Stieglmeier M."/>
            <person name="Klingl A."/>
            <person name="Woyke T."/>
            <person name="Ryan C.M."/>
            <person name="Banfield J.F."/>
        </authorList>
    </citation>
    <scope>NUCLEOTIDE SEQUENCE [LARGE SCALE GENOMIC DNA]</scope>
    <source>
        <strain evidence="2">CG22_combo_CG10-13_8_21_14_all_37_9</strain>
    </source>
</reference>
<dbReference type="PANTHER" id="PTHR43861">
    <property type="entry name" value="TRANS-ACONITATE 2-METHYLTRANSFERASE-RELATED"/>
    <property type="match status" value="1"/>
</dbReference>